<dbReference type="RefSeq" id="WP_174192916.1">
    <property type="nucleotide sequence ID" value="NZ_JABULH010000002.1"/>
</dbReference>
<evidence type="ECO:0000256" key="2">
    <source>
        <dbReference type="ARBA" id="ARBA00022729"/>
    </source>
</evidence>
<dbReference type="Proteomes" id="UP000621447">
    <property type="component" value="Unassembled WGS sequence"/>
</dbReference>
<evidence type="ECO:0000256" key="4">
    <source>
        <dbReference type="ARBA" id="ARBA00038306"/>
    </source>
</evidence>
<dbReference type="SUPFAM" id="SSF56925">
    <property type="entry name" value="OMPA-like"/>
    <property type="match status" value="1"/>
</dbReference>
<evidence type="ECO:0000313" key="7">
    <source>
        <dbReference type="EMBL" id="NTS64640.1"/>
    </source>
</evidence>
<keyword evidence="8" id="KW-1185">Reference proteome</keyword>
<dbReference type="EMBL" id="JABULH010000002">
    <property type="protein sequence ID" value="NTS64640.1"/>
    <property type="molecule type" value="Genomic_DNA"/>
</dbReference>
<evidence type="ECO:0000259" key="6">
    <source>
        <dbReference type="Pfam" id="PF13505"/>
    </source>
</evidence>
<evidence type="ECO:0000313" key="8">
    <source>
        <dbReference type="Proteomes" id="UP000621447"/>
    </source>
</evidence>
<comment type="similarity">
    <text evidence="4">Belongs to the Omp25/RopB family.</text>
</comment>
<dbReference type="PANTHER" id="PTHR34001">
    <property type="entry name" value="BLL7405 PROTEIN"/>
    <property type="match status" value="1"/>
</dbReference>
<organism evidence="7 8">
    <name type="scientific">Sphingomonas hominis</name>
    <dbReference type="NCBI Taxonomy" id="2741495"/>
    <lineage>
        <taxon>Bacteria</taxon>
        <taxon>Pseudomonadati</taxon>
        <taxon>Pseudomonadota</taxon>
        <taxon>Alphaproteobacteria</taxon>
        <taxon>Sphingomonadales</taxon>
        <taxon>Sphingomonadaceae</taxon>
        <taxon>Sphingomonas</taxon>
    </lineage>
</organism>
<evidence type="ECO:0000256" key="3">
    <source>
        <dbReference type="ARBA" id="ARBA00023136"/>
    </source>
</evidence>
<accession>A0ABX2JDX2</accession>
<protein>
    <submittedName>
        <fullName evidence="7">Porin family protein</fullName>
    </submittedName>
</protein>
<name>A0ABX2JDX2_9SPHN</name>
<proteinExistence type="inferred from homology"/>
<evidence type="ECO:0000256" key="5">
    <source>
        <dbReference type="SAM" id="SignalP"/>
    </source>
</evidence>
<reference evidence="7 8" key="1">
    <citation type="submission" date="2020-06" db="EMBL/GenBank/DDBJ databases">
        <title>Sphingomonas hominis sp. nov., a member of the Sphingomonas, isolated from the hair of a 22-year-old girl.</title>
        <authorList>
            <person name="Zhang D.-F."/>
            <person name="Cui X.-W."/>
        </authorList>
    </citation>
    <scope>NUCLEOTIDE SEQUENCE [LARGE SCALE GENOMIC DNA]</scope>
    <source>
        <strain evidence="7 8">HHU CXW</strain>
    </source>
</reference>
<keyword evidence="3" id="KW-0472">Membrane</keyword>
<dbReference type="Pfam" id="PF13505">
    <property type="entry name" value="OMP_b-brl"/>
    <property type="match status" value="1"/>
</dbReference>
<dbReference type="Gene3D" id="2.40.160.20">
    <property type="match status" value="1"/>
</dbReference>
<keyword evidence="2 5" id="KW-0732">Signal</keyword>
<dbReference type="InterPro" id="IPR051692">
    <property type="entry name" value="OMP-like"/>
</dbReference>
<sequence>MKRLLVIVAATAGLSATPAAAQYAVPEAPTNSGPRIEVKIGWDRPTFDSLLSDDGVTFRDSGSQDGLAYGGELGYDHQVNGLVFGLYAGVDGSTVKECSELFGADRYCEKVGRNFTLGARAGAMLDETFMLYGKVGYSNGRVQYDYTDYENILLDNEGGTNRDGYHVGGGLQFNLGRRIYNRIDYTYTNYKNYEVRELGSTERLDTARHQVTYGLGYRF</sequence>
<feature type="chain" id="PRO_5045146581" evidence="5">
    <location>
        <begin position="22"/>
        <end position="219"/>
    </location>
</feature>
<dbReference type="InterPro" id="IPR027385">
    <property type="entry name" value="Beta-barrel_OMP"/>
</dbReference>
<comment type="caution">
    <text evidence="7">The sequence shown here is derived from an EMBL/GenBank/DDBJ whole genome shotgun (WGS) entry which is preliminary data.</text>
</comment>
<comment type="subcellular location">
    <subcellularLocation>
        <location evidence="1">Membrane</location>
    </subcellularLocation>
</comment>
<feature type="signal peptide" evidence="5">
    <location>
        <begin position="1"/>
        <end position="21"/>
    </location>
</feature>
<feature type="domain" description="Outer membrane protein beta-barrel" evidence="6">
    <location>
        <begin position="8"/>
        <end position="219"/>
    </location>
</feature>
<gene>
    <name evidence="7" type="ORF">HRV97_05665</name>
</gene>
<dbReference type="InterPro" id="IPR011250">
    <property type="entry name" value="OMP/PagP_B-barrel"/>
</dbReference>
<evidence type="ECO:0000256" key="1">
    <source>
        <dbReference type="ARBA" id="ARBA00004370"/>
    </source>
</evidence>
<dbReference type="PANTHER" id="PTHR34001:SF3">
    <property type="entry name" value="BLL7405 PROTEIN"/>
    <property type="match status" value="1"/>
</dbReference>